<protein>
    <recommendedName>
        <fullName evidence="3">Phage-related CUP0950-like protein</fullName>
    </recommendedName>
</protein>
<evidence type="ECO:0000313" key="2">
    <source>
        <dbReference type="Proteomes" id="UP000323707"/>
    </source>
</evidence>
<accession>A0A5M9QUK5</accession>
<reference evidence="1 2" key="1">
    <citation type="submission" date="2019-09" db="EMBL/GenBank/DDBJ databases">
        <title>Draft genome sequence of various Type strains from the CCUG.</title>
        <authorList>
            <person name="Pineiro-Iglesias B."/>
            <person name="Tunovic T."/>
            <person name="Unosson C."/>
            <person name="Inganas E."/>
            <person name="Ohlen M."/>
            <person name="Cardew S."/>
            <person name="Jensie-Markopoulos S."/>
            <person name="Salva-Serra F."/>
            <person name="Jaen-Luchoro D."/>
            <person name="Karlsson R."/>
            <person name="Svensson-Stadler L."/>
            <person name="Chun J."/>
            <person name="Moore E."/>
        </authorList>
    </citation>
    <scope>NUCLEOTIDE SEQUENCE [LARGE SCALE GENOMIC DNA]</scope>
    <source>
        <strain evidence="1 2">CCUG 32756T</strain>
    </source>
</reference>
<dbReference type="Proteomes" id="UP000323707">
    <property type="component" value="Unassembled WGS sequence"/>
</dbReference>
<evidence type="ECO:0008006" key="3">
    <source>
        <dbReference type="Google" id="ProtNLM"/>
    </source>
</evidence>
<sequence length="534" mass="61398">MIREKLESLKLTPQKKQALQEIKTRVSARESLYNFLRLKWERYNLAPFLENWHFIYLSEILSHTDYHYAKDKGAENITRLMLNMPPSYGKTELLARTYIAWSLGRNKQKKFIYISYSDDLCRKISNQVRDLMKSRFYQQIFGETLFLQDNASEFVLKEGGGLFVTTLKAAITGFHAHQILIDDPIKVSEMSSKAARDLVNQNFKESVLSRLQDNRSNITILMQRLGDDDLCGFLLNPKNFDEATIAQWRVETLKATQEQAQTYTICDYSYERKPKEPLFEKRHNAKELEALRLQMGNDEFSTQYLQEPMVSESGYFDPALFKLVHNYELGESLEYIFVDNATSTNTKADNRAIVVVSVESVESANRYCVRDCIYGIWEESQTASHIIDIGLKYPKARIFIESDGGGIALERILHQEIIKANTKLKARAQPLMTNSIEVYTPSRKLAKVDKIKAIKPFYNTGYLCFSASAQGLGQMKRELFSFNPEKPFRKDDCIDALASAINHASVKAPSPRAQKPLESRGRRFSAGRRVAWNI</sequence>
<comment type="caution">
    <text evidence="1">The sequence shown here is derived from an EMBL/GenBank/DDBJ whole genome shotgun (WGS) entry which is preliminary data.</text>
</comment>
<dbReference type="InterPro" id="IPR027417">
    <property type="entry name" value="P-loop_NTPase"/>
</dbReference>
<dbReference type="Gene3D" id="3.30.420.240">
    <property type="match status" value="1"/>
</dbReference>
<organism evidence="1 2">
    <name type="scientific">Helicobacter canis</name>
    <dbReference type="NCBI Taxonomy" id="29419"/>
    <lineage>
        <taxon>Bacteria</taxon>
        <taxon>Pseudomonadati</taxon>
        <taxon>Campylobacterota</taxon>
        <taxon>Epsilonproteobacteria</taxon>
        <taxon>Campylobacterales</taxon>
        <taxon>Helicobacteraceae</taxon>
        <taxon>Helicobacter</taxon>
    </lineage>
</organism>
<gene>
    <name evidence="1" type="ORF">F4V45_01305</name>
</gene>
<name>A0A5M9QUK5_9HELI</name>
<dbReference type="AlphaFoldDB" id="A0A5M9QUK5"/>
<dbReference type="RefSeq" id="WP_150336718.1">
    <property type="nucleotide sequence ID" value="NZ_JAERIX010000025.1"/>
</dbReference>
<dbReference type="EMBL" id="VXKE01000004">
    <property type="protein sequence ID" value="KAA8711146.1"/>
    <property type="molecule type" value="Genomic_DNA"/>
</dbReference>
<dbReference type="Gene3D" id="3.40.50.300">
    <property type="entry name" value="P-loop containing nucleotide triphosphate hydrolases"/>
    <property type="match status" value="1"/>
</dbReference>
<evidence type="ECO:0000313" key="1">
    <source>
        <dbReference type="EMBL" id="KAA8711146.1"/>
    </source>
</evidence>
<proteinExistence type="predicted"/>